<dbReference type="EMBL" id="JSAM01000025">
    <property type="protein sequence ID" value="KIA78366.1"/>
    <property type="molecule type" value="Genomic_DNA"/>
</dbReference>
<keyword evidence="1" id="KW-0732">Signal</keyword>
<evidence type="ECO:0000313" key="3">
    <source>
        <dbReference type="Proteomes" id="UP000031307"/>
    </source>
</evidence>
<name>A0A0C1C4F1_9BACT</name>
<dbReference type="AlphaFoldDB" id="A0A0C1C4F1"/>
<dbReference type="Proteomes" id="UP000031307">
    <property type="component" value="Unassembled WGS sequence"/>
</dbReference>
<reference evidence="2 3" key="1">
    <citation type="journal article" date="2014" name="Mol. Biol. Evol.">
        <title>Massive expansion of Ubiquitination-related gene families within the Chlamydiae.</title>
        <authorList>
            <person name="Domman D."/>
            <person name="Collingro A."/>
            <person name="Lagkouvardos I."/>
            <person name="Gehre L."/>
            <person name="Weinmaier T."/>
            <person name="Rattei T."/>
            <person name="Subtil A."/>
            <person name="Horn M."/>
        </authorList>
    </citation>
    <scope>NUCLEOTIDE SEQUENCE [LARGE SCALE GENOMIC DNA]</scope>
    <source>
        <strain evidence="2 3">OEW1</strain>
    </source>
</reference>
<dbReference type="SUPFAM" id="SSF56784">
    <property type="entry name" value="HAD-like"/>
    <property type="match status" value="1"/>
</dbReference>
<protein>
    <recommendedName>
        <fullName evidence="4">DUF2608 domain-containing protein</fullName>
    </recommendedName>
</protein>
<evidence type="ECO:0008006" key="4">
    <source>
        <dbReference type="Google" id="ProtNLM"/>
    </source>
</evidence>
<organism evidence="2 3">
    <name type="scientific">Parachlamydia acanthamoebae</name>
    <dbReference type="NCBI Taxonomy" id="83552"/>
    <lineage>
        <taxon>Bacteria</taxon>
        <taxon>Pseudomonadati</taxon>
        <taxon>Chlamydiota</taxon>
        <taxon>Chlamydiia</taxon>
        <taxon>Parachlamydiales</taxon>
        <taxon>Parachlamydiaceae</taxon>
        <taxon>Parachlamydia</taxon>
    </lineage>
</organism>
<dbReference type="InterPro" id="IPR036412">
    <property type="entry name" value="HAD-like_sf"/>
</dbReference>
<gene>
    <name evidence="2" type="ORF">DB43_EE00100</name>
</gene>
<sequence length="274" mass="31684">MIKKLLVFLIISFQYSFISASISEINNLSLFKETVYSLNENDMVLLDIDFTVIKPCDAALLPCGWHLRKQYLHTLDLKRRELLQSIIALEGKEELVDVAYIDIIKHLEEKGIPVVGLTALEVGKYGKIENLEDWRLVNLKQVGIDLSNSFKHKNLTSFKTFPEYNENHPLFKNGILFTNRQPKGLVFTAFINLLGHKPKKVIFIDDNLEYLKSVEQAALGLGIEFIGFHYRAIENSCCDFDEKVAQIQYLYLLKYEHWLSDQEARSHNTEIQVE</sequence>
<dbReference type="RefSeq" id="WP_013924682.1">
    <property type="nucleotide sequence ID" value="NZ_JSAM01000025.1"/>
</dbReference>
<dbReference type="OMA" id="YQGFEFM"/>
<dbReference type="PATRIC" id="fig|83552.4.peg.437"/>
<accession>A0A0C1C4F1</accession>
<comment type="caution">
    <text evidence="2">The sequence shown here is derived from an EMBL/GenBank/DDBJ whole genome shotgun (WGS) entry which is preliminary data.</text>
</comment>
<proteinExistence type="predicted"/>
<dbReference type="InterPro" id="IPR022565">
    <property type="entry name" value="DUF2608"/>
</dbReference>
<evidence type="ECO:0000313" key="2">
    <source>
        <dbReference type="EMBL" id="KIA78366.1"/>
    </source>
</evidence>
<dbReference type="Pfam" id="PF11019">
    <property type="entry name" value="DUF2608"/>
    <property type="match status" value="1"/>
</dbReference>
<evidence type="ECO:0000256" key="1">
    <source>
        <dbReference type="ARBA" id="ARBA00022729"/>
    </source>
</evidence>